<dbReference type="eggNOG" id="COG0714">
    <property type="taxonomic scope" value="Bacteria"/>
</dbReference>
<dbReference type="CDD" id="cd00009">
    <property type="entry name" value="AAA"/>
    <property type="match status" value="1"/>
</dbReference>
<feature type="domain" description="ATPase dynein-related AAA" evidence="1">
    <location>
        <begin position="225"/>
        <end position="321"/>
    </location>
</feature>
<dbReference type="HOGENOM" id="CLU_682661_0_0_10"/>
<dbReference type="GO" id="GO:0016887">
    <property type="term" value="F:ATP hydrolysis activity"/>
    <property type="evidence" value="ECO:0007669"/>
    <property type="project" value="InterPro"/>
</dbReference>
<dbReference type="RefSeq" id="WP_007569833.1">
    <property type="nucleotide sequence ID" value="NZ_DS981491.1"/>
</dbReference>
<dbReference type="InterPro" id="IPR011704">
    <property type="entry name" value="ATPase_dyneun-rel_AAA"/>
</dbReference>
<reference evidence="2 3" key="2">
    <citation type="submission" date="2008-04" db="EMBL/GenBank/DDBJ databases">
        <authorList>
            <person name="Fulton L."/>
            <person name="Clifton S."/>
            <person name="Fulton B."/>
            <person name="Xu J."/>
            <person name="Minx P."/>
            <person name="Pepin K.H."/>
            <person name="Johnson M."/>
            <person name="Thiruvilangam P."/>
            <person name="Bhonagiri V."/>
            <person name="Nash W.E."/>
            <person name="Mardis E.R."/>
            <person name="Wilson R.K."/>
        </authorList>
    </citation>
    <scope>NUCLEOTIDE SEQUENCE [LARGE SCALE GENOMIC DNA]</scope>
    <source>
        <strain evidence="2 3">DSM 17136</strain>
    </source>
</reference>
<accession>B3JJU9</accession>
<dbReference type="AlphaFoldDB" id="B3JJU9"/>
<protein>
    <submittedName>
        <fullName evidence="2">ATPase family associated with various cellular activities (AAA)</fullName>
    </submittedName>
</protein>
<gene>
    <name evidence="2" type="ORF">BACCOP_02173</name>
</gene>
<dbReference type="SUPFAM" id="SSF52540">
    <property type="entry name" value="P-loop containing nucleoside triphosphate hydrolases"/>
    <property type="match status" value="1"/>
</dbReference>
<proteinExistence type="predicted"/>
<name>B3JJU9_9BACT</name>
<organism evidence="2 3">
    <name type="scientific">Phocaeicola coprocola DSM 17136</name>
    <dbReference type="NCBI Taxonomy" id="470145"/>
    <lineage>
        <taxon>Bacteria</taxon>
        <taxon>Pseudomonadati</taxon>
        <taxon>Bacteroidota</taxon>
        <taxon>Bacteroidia</taxon>
        <taxon>Bacteroidales</taxon>
        <taxon>Bacteroidaceae</taxon>
        <taxon>Phocaeicola</taxon>
    </lineage>
</organism>
<dbReference type="InterPro" id="IPR027417">
    <property type="entry name" value="P-loop_NTPase"/>
</dbReference>
<dbReference type="GO" id="GO:0005524">
    <property type="term" value="F:ATP binding"/>
    <property type="evidence" value="ECO:0007669"/>
    <property type="project" value="InterPro"/>
</dbReference>
<dbReference type="PANTHER" id="PTHR37291:SF1">
    <property type="entry name" value="TYPE IV METHYL-DIRECTED RESTRICTION ENZYME ECOKMCRB SUBUNIT"/>
    <property type="match status" value="1"/>
</dbReference>
<comment type="caution">
    <text evidence="2">The sequence shown here is derived from an EMBL/GenBank/DDBJ whole genome shotgun (WGS) entry which is preliminary data.</text>
</comment>
<dbReference type="Gene3D" id="3.40.50.300">
    <property type="entry name" value="P-loop containing nucleotide triphosphate hydrolases"/>
    <property type="match status" value="1"/>
</dbReference>
<dbReference type="PANTHER" id="PTHR37291">
    <property type="entry name" value="5-METHYLCYTOSINE-SPECIFIC RESTRICTION ENZYME B"/>
    <property type="match status" value="1"/>
</dbReference>
<reference evidence="2 3" key="1">
    <citation type="submission" date="2008-04" db="EMBL/GenBank/DDBJ databases">
        <title>Draft genome sequence of Bacteroides coprocola (DSM 17136).</title>
        <authorList>
            <person name="Sudarsanam P."/>
            <person name="Ley R."/>
            <person name="Guruge J."/>
            <person name="Turnbaugh P.J."/>
            <person name="Mahowald M."/>
            <person name="Liep D."/>
            <person name="Gordon J."/>
        </authorList>
    </citation>
    <scope>NUCLEOTIDE SEQUENCE [LARGE SCALE GENOMIC DNA]</scope>
    <source>
        <strain evidence="2 3">DSM 17136</strain>
    </source>
</reference>
<dbReference type="Proteomes" id="UP000003146">
    <property type="component" value="Unassembled WGS sequence"/>
</dbReference>
<evidence type="ECO:0000259" key="1">
    <source>
        <dbReference type="Pfam" id="PF07728"/>
    </source>
</evidence>
<dbReference type="OrthoDB" id="9781481at2"/>
<dbReference type="Pfam" id="PF07728">
    <property type="entry name" value="AAA_5"/>
    <property type="match status" value="1"/>
</dbReference>
<evidence type="ECO:0000313" key="3">
    <source>
        <dbReference type="Proteomes" id="UP000003146"/>
    </source>
</evidence>
<dbReference type="InterPro" id="IPR052934">
    <property type="entry name" value="Methyl-DNA_Rec/Restrict_Enz"/>
</dbReference>
<sequence length="403" mass="47186">MIKKSLKQYCDEIDLWDAWMNHYKKYVPLFIKEAATKTQWETWDEDVFKEFFERSSGHCVSSLKQGYFTKNEQQQIKAHWNELAPLLKKIADSQNQPLWEVYQEIKQWIRRFTSQDRKAATNRLIASLQPNLLCTIVNEGNLWELFNKLEIYTTTEHIDFVGGNWFVNSHNIFNLFQKVLQPQNAMDIVTYPWQILEHLRYIQEEQNNMNNYIEEKKELIEKNYNLILTGAPGTGKTHLAKAIAEAMDAEYDFVQFHPSYDYTDFVEGLRPTPPDNNGNIGFERKDGVFKSFCKKALNSKTLNVIDNFNECWDKLINILNEQNYLQIPLLSGKSSFRLELNVNGDGLANRTYENNDYAKDTWIHGMSKFFSKEQMYNVYRGLAGVPSGGHDNYRKALLSRKSG</sequence>
<dbReference type="STRING" id="470145.BACCOP_02173"/>
<dbReference type="EMBL" id="ABIY02000088">
    <property type="protein sequence ID" value="EDV00768.1"/>
    <property type="molecule type" value="Genomic_DNA"/>
</dbReference>
<evidence type="ECO:0000313" key="2">
    <source>
        <dbReference type="EMBL" id="EDV00768.1"/>
    </source>
</evidence>